<gene>
    <name evidence="3" type="ORF">GC097_29400</name>
</gene>
<proteinExistence type="predicted"/>
<dbReference type="RefSeq" id="WP_171686899.1">
    <property type="nucleotide sequence ID" value="NZ_WHNZ01000078.1"/>
</dbReference>
<evidence type="ECO:0000313" key="4">
    <source>
        <dbReference type="Proteomes" id="UP000618579"/>
    </source>
</evidence>
<feature type="domain" description="Bypass of forespore C C-terminal" evidence="2">
    <location>
        <begin position="131"/>
        <end position="207"/>
    </location>
</feature>
<dbReference type="EMBL" id="WHNZ01000078">
    <property type="protein sequence ID" value="NOV04097.1"/>
    <property type="molecule type" value="Genomic_DNA"/>
</dbReference>
<sequence>MNVQRFLKHWKRRLRWKRSWLTLGMIFLVGAVGSILYATNSFPGAGDPPSQAVMAAQSPEDDQRLKEAEATLKRITDSRESYLLKSYVCGEERSTLGLQSSDQLLNMQVKHPNWILSVSPNGNVTFTENIDDLSPACKEKAVFGIDGSSNLSLFNGTPAKDNLIRTFFQLNIKHLESSLPLDAVQKLREGIRISDMEEYNSVLSTFSDYAVEETEKAMTRP</sequence>
<dbReference type="InterPro" id="IPR015050">
    <property type="entry name" value="BofC_C"/>
</dbReference>
<dbReference type="InterPro" id="IPR038117">
    <property type="entry name" value="BofC_C_sf"/>
</dbReference>
<dbReference type="Proteomes" id="UP000618579">
    <property type="component" value="Unassembled WGS sequence"/>
</dbReference>
<organism evidence="3 4">
    <name type="scientific">Paenibacillus planticolens</name>
    <dbReference type="NCBI Taxonomy" id="2654976"/>
    <lineage>
        <taxon>Bacteria</taxon>
        <taxon>Bacillati</taxon>
        <taxon>Bacillota</taxon>
        <taxon>Bacilli</taxon>
        <taxon>Bacillales</taxon>
        <taxon>Paenibacillaceae</taxon>
        <taxon>Paenibacillus</taxon>
    </lineage>
</organism>
<keyword evidence="4" id="KW-1185">Reference proteome</keyword>
<keyword evidence="1" id="KW-0812">Transmembrane</keyword>
<name>A0ABX1ZVU9_9BACL</name>
<feature type="transmembrane region" description="Helical" evidence="1">
    <location>
        <begin position="20"/>
        <end position="39"/>
    </location>
</feature>
<keyword evidence="1" id="KW-0472">Membrane</keyword>
<dbReference type="Gene3D" id="3.30.70.1740">
    <property type="entry name" value="Bypass-of-forespore C, C-terminal domain"/>
    <property type="match status" value="1"/>
</dbReference>
<reference evidence="3 4" key="1">
    <citation type="submission" date="2019-10" db="EMBL/GenBank/DDBJ databases">
        <title>Description of Paenibacillus pedi sp. nov.</title>
        <authorList>
            <person name="Carlier A."/>
            <person name="Qi S."/>
        </authorList>
    </citation>
    <scope>NUCLEOTIDE SEQUENCE [LARGE SCALE GENOMIC DNA]</scope>
    <source>
        <strain evidence="3 4">LMG 31457</strain>
    </source>
</reference>
<evidence type="ECO:0000313" key="3">
    <source>
        <dbReference type="EMBL" id="NOV04097.1"/>
    </source>
</evidence>
<comment type="caution">
    <text evidence="3">The sequence shown here is derived from an EMBL/GenBank/DDBJ whole genome shotgun (WGS) entry which is preliminary data.</text>
</comment>
<dbReference type="Pfam" id="PF08955">
    <property type="entry name" value="BofC_C"/>
    <property type="match status" value="1"/>
</dbReference>
<evidence type="ECO:0000259" key="2">
    <source>
        <dbReference type="Pfam" id="PF08955"/>
    </source>
</evidence>
<accession>A0ABX1ZVU9</accession>
<keyword evidence="1" id="KW-1133">Transmembrane helix</keyword>
<protein>
    <recommendedName>
        <fullName evidence="2">Bypass of forespore C C-terminal domain-containing protein</fullName>
    </recommendedName>
</protein>
<evidence type="ECO:0000256" key="1">
    <source>
        <dbReference type="SAM" id="Phobius"/>
    </source>
</evidence>